<keyword evidence="8 10" id="KW-0675">Receptor</keyword>
<feature type="transmembrane region" description="Helical" evidence="11">
    <location>
        <begin position="27"/>
        <end position="50"/>
    </location>
</feature>
<evidence type="ECO:0000256" key="11">
    <source>
        <dbReference type="RuleBase" id="RU363047"/>
    </source>
</evidence>
<dbReference type="Gene3D" id="1.20.1070.10">
    <property type="entry name" value="Rhodopsin 7-helix transmembrane proteins"/>
    <property type="match status" value="1"/>
</dbReference>
<dbReference type="InParanoid" id="A0A6P8R350"/>
<dbReference type="PROSITE" id="PS00237">
    <property type="entry name" value="G_PROTEIN_RECEP_F1_1"/>
    <property type="match status" value="1"/>
</dbReference>
<keyword evidence="3 10" id="KW-0812">Transmembrane</keyword>
<sequence length="315" mass="35542">MIPWNSTTLSPLTFTLLGIPGLEASHIWISIPLCALYVFAHLGNFTILLIIKTERSLHTPMYFFLSMLAINDICMTLTTLPTMLRVFWFNANKIHVDACYIQMYFLHGFSLIESSVLLAMALDRFVAICNPLRYTSILTSPVINKIGVAIVIRCSVLLIPLPFLLKRLSFCKNNVLSHSFCFHPDILKLVCADTRINSIYGLFVLVFTAGIDSACIALSYVRILMTVLSIASQERLKAFNTCVSHICAVLIFYIPMMGLSVVHRFGKNAPPVIYFLMGNIYLLIPPVLNPIIYSIKTNQIQRVLLRIFNLKSDQI</sequence>
<dbReference type="GO" id="GO:0005886">
    <property type="term" value="C:plasma membrane"/>
    <property type="evidence" value="ECO:0007669"/>
    <property type="project" value="UniProtKB-SubCell"/>
</dbReference>
<keyword evidence="13" id="KW-1185">Reference proteome</keyword>
<reference evidence="14" key="1">
    <citation type="submission" date="2025-08" db="UniProtKB">
        <authorList>
            <consortium name="RefSeq"/>
        </authorList>
    </citation>
    <scope>IDENTIFICATION</scope>
</reference>
<evidence type="ECO:0000259" key="12">
    <source>
        <dbReference type="PROSITE" id="PS50262"/>
    </source>
</evidence>
<dbReference type="InterPro" id="IPR017452">
    <property type="entry name" value="GPCR_Rhodpsn_7TM"/>
</dbReference>
<dbReference type="Proteomes" id="UP000515159">
    <property type="component" value="Chromosome 6"/>
</dbReference>
<dbReference type="FunCoup" id="A0A6P8R350">
    <property type="interactions" value="285"/>
</dbReference>
<dbReference type="GO" id="GO:0004930">
    <property type="term" value="F:G protein-coupled receptor activity"/>
    <property type="evidence" value="ECO:0007669"/>
    <property type="project" value="UniProtKB-KW"/>
</dbReference>
<dbReference type="Pfam" id="PF13853">
    <property type="entry name" value="7tm_4"/>
    <property type="match status" value="1"/>
</dbReference>
<evidence type="ECO:0000256" key="7">
    <source>
        <dbReference type="ARBA" id="ARBA00023136"/>
    </source>
</evidence>
<feature type="transmembrane region" description="Helical" evidence="11">
    <location>
        <begin position="62"/>
        <end position="84"/>
    </location>
</feature>
<feature type="transmembrane region" description="Helical" evidence="11">
    <location>
        <begin position="272"/>
        <end position="292"/>
    </location>
</feature>
<dbReference type="GO" id="GO:0071396">
    <property type="term" value="P:cellular response to lipid"/>
    <property type="evidence" value="ECO:0007669"/>
    <property type="project" value="UniProtKB-ARBA"/>
</dbReference>
<feature type="transmembrane region" description="Helical" evidence="11">
    <location>
        <begin position="199"/>
        <end position="221"/>
    </location>
</feature>
<dbReference type="FunFam" id="1.20.1070.10:FF:000002">
    <property type="entry name" value="Olfactory receptor"/>
    <property type="match status" value="1"/>
</dbReference>
<gene>
    <name evidence="14" type="primary">LOC117362308</name>
</gene>
<name>A0A6P8R350_GEOSA</name>
<dbReference type="PANTHER" id="PTHR26450:SF87">
    <property type="entry name" value="OLFACTORY RECEPTOR 51F2"/>
    <property type="match status" value="1"/>
</dbReference>
<feature type="transmembrane region" description="Helical" evidence="11">
    <location>
        <begin position="104"/>
        <end position="122"/>
    </location>
</feature>
<dbReference type="PRINTS" id="PR00237">
    <property type="entry name" value="GPCRRHODOPSN"/>
</dbReference>
<evidence type="ECO:0000256" key="2">
    <source>
        <dbReference type="ARBA" id="ARBA00022606"/>
    </source>
</evidence>
<dbReference type="GO" id="GO:0004984">
    <property type="term" value="F:olfactory receptor activity"/>
    <property type="evidence" value="ECO:0007669"/>
    <property type="project" value="InterPro"/>
</dbReference>
<dbReference type="SUPFAM" id="SSF81321">
    <property type="entry name" value="Family A G protein-coupled receptor-like"/>
    <property type="match status" value="1"/>
</dbReference>
<evidence type="ECO:0000256" key="10">
    <source>
        <dbReference type="RuleBase" id="RU000688"/>
    </source>
</evidence>
<organism evidence="13 14">
    <name type="scientific">Geotrypetes seraphini</name>
    <name type="common">Gaboon caecilian</name>
    <name type="synonym">Caecilia seraphini</name>
    <dbReference type="NCBI Taxonomy" id="260995"/>
    <lineage>
        <taxon>Eukaryota</taxon>
        <taxon>Metazoa</taxon>
        <taxon>Chordata</taxon>
        <taxon>Craniata</taxon>
        <taxon>Vertebrata</taxon>
        <taxon>Euteleostomi</taxon>
        <taxon>Amphibia</taxon>
        <taxon>Gymnophiona</taxon>
        <taxon>Geotrypetes</taxon>
    </lineage>
</organism>
<dbReference type="KEGG" id="gsh:117362308"/>
<dbReference type="PANTHER" id="PTHR26450">
    <property type="entry name" value="OLFACTORY RECEPTOR 56B1-RELATED"/>
    <property type="match status" value="1"/>
</dbReference>
<protein>
    <recommendedName>
        <fullName evidence="11">Olfactory receptor</fullName>
    </recommendedName>
</protein>
<comment type="subcellular location">
    <subcellularLocation>
        <location evidence="11">Cell membrane</location>
        <topology evidence="11">Multi-pass membrane protein</topology>
    </subcellularLocation>
    <subcellularLocation>
        <location evidence="1">Membrane</location>
        <topology evidence="1">Multi-pass membrane protein</topology>
    </subcellularLocation>
</comment>
<keyword evidence="2 11" id="KW-0716">Sensory transduction</keyword>
<evidence type="ECO:0000313" key="13">
    <source>
        <dbReference type="Proteomes" id="UP000515159"/>
    </source>
</evidence>
<keyword evidence="7 11" id="KW-0472">Membrane</keyword>
<evidence type="ECO:0000256" key="3">
    <source>
        <dbReference type="ARBA" id="ARBA00022692"/>
    </source>
</evidence>
<dbReference type="GeneID" id="117362308"/>
<evidence type="ECO:0000256" key="9">
    <source>
        <dbReference type="ARBA" id="ARBA00023224"/>
    </source>
</evidence>
<feature type="domain" description="G-protein coupled receptors family 1 profile" evidence="12">
    <location>
        <begin position="43"/>
        <end position="293"/>
    </location>
</feature>
<comment type="similarity">
    <text evidence="10">Belongs to the G-protein coupled receptor 1 family.</text>
</comment>
<evidence type="ECO:0000256" key="5">
    <source>
        <dbReference type="ARBA" id="ARBA00022989"/>
    </source>
</evidence>
<dbReference type="InterPro" id="IPR050402">
    <property type="entry name" value="OR51/52/56-like"/>
</dbReference>
<dbReference type="InterPro" id="IPR000276">
    <property type="entry name" value="GPCR_Rhodpsn"/>
</dbReference>
<dbReference type="OrthoDB" id="9444602at2759"/>
<evidence type="ECO:0000256" key="8">
    <source>
        <dbReference type="ARBA" id="ARBA00023170"/>
    </source>
</evidence>
<accession>A0A6P8R350</accession>
<dbReference type="AlphaFoldDB" id="A0A6P8R350"/>
<dbReference type="InterPro" id="IPR000725">
    <property type="entry name" value="Olfact_rcpt"/>
</dbReference>
<keyword evidence="9 10" id="KW-0807">Transducer</keyword>
<evidence type="ECO:0000256" key="4">
    <source>
        <dbReference type="ARBA" id="ARBA00022725"/>
    </source>
</evidence>
<feature type="transmembrane region" description="Helical" evidence="11">
    <location>
        <begin position="242"/>
        <end position="266"/>
    </location>
</feature>
<dbReference type="CDD" id="cd15222">
    <property type="entry name" value="7tmA_OR51-like"/>
    <property type="match status" value="1"/>
</dbReference>
<evidence type="ECO:0000256" key="1">
    <source>
        <dbReference type="ARBA" id="ARBA00004141"/>
    </source>
</evidence>
<evidence type="ECO:0000313" key="14">
    <source>
        <dbReference type="RefSeq" id="XP_033804409.1"/>
    </source>
</evidence>
<keyword evidence="5 11" id="KW-1133">Transmembrane helix</keyword>
<keyword evidence="4 11" id="KW-0552">Olfaction</keyword>
<feature type="transmembrane region" description="Helical" evidence="11">
    <location>
        <begin position="142"/>
        <end position="165"/>
    </location>
</feature>
<keyword evidence="11" id="KW-1003">Cell membrane</keyword>
<keyword evidence="6 10" id="KW-0297">G-protein coupled receptor</keyword>
<proteinExistence type="inferred from homology"/>
<dbReference type="PROSITE" id="PS50262">
    <property type="entry name" value="G_PROTEIN_RECEP_F1_2"/>
    <property type="match status" value="1"/>
</dbReference>
<evidence type="ECO:0000256" key="6">
    <source>
        <dbReference type="ARBA" id="ARBA00023040"/>
    </source>
</evidence>
<dbReference type="PRINTS" id="PR00245">
    <property type="entry name" value="OLFACTORYR"/>
</dbReference>
<dbReference type="RefSeq" id="XP_033804409.1">
    <property type="nucleotide sequence ID" value="XM_033948518.1"/>
</dbReference>